<comment type="caution">
    <text evidence="2">The sequence shown here is derived from an EMBL/GenBank/DDBJ whole genome shotgun (WGS) entry which is preliminary data.</text>
</comment>
<dbReference type="GO" id="GO:0003723">
    <property type="term" value="F:RNA binding"/>
    <property type="evidence" value="ECO:0007669"/>
    <property type="project" value="InterPro"/>
</dbReference>
<reference evidence="2 3" key="1">
    <citation type="submission" date="2018-07" db="EMBL/GenBank/DDBJ databases">
        <title>Genomic Encyclopedia of Type Strains, Phase IV (KMG-IV): sequencing the most valuable type-strain genomes for metagenomic binning, comparative biology and taxonomic classification.</title>
        <authorList>
            <person name="Goeker M."/>
        </authorList>
    </citation>
    <scope>NUCLEOTIDE SEQUENCE [LARGE SCALE GENOMIC DNA]</scope>
    <source>
        <strain evidence="2 3">DSM 21634</strain>
    </source>
</reference>
<dbReference type="Proteomes" id="UP000252884">
    <property type="component" value="Unassembled WGS sequence"/>
</dbReference>
<dbReference type="GO" id="GO:0000455">
    <property type="term" value="P:enzyme-directed rRNA pseudouridine synthesis"/>
    <property type="evidence" value="ECO:0007669"/>
    <property type="project" value="TreeGrafter"/>
</dbReference>
<dbReference type="EMBL" id="QPJK01000005">
    <property type="protein sequence ID" value="RCW70461.1"/>
    <property type="molecule type" value="Genomic_DNA"/>
</dbReference>
<feature type="domain" description="Pseudouridine synthase RsuA/RluA-like" evidence="1">
    <location>
        <begin position="99"/>
        <end position="246"/>
    </location>
</feature>
<keyword evidence="3" id="KW-1185">Reference proteome</keyword>
<dbReference type="Gene3D" id="3.30.2350.10">
    <property type="entry name" value="Pseudouridine synthase"/>
    <property type="match status" value="1"/>
</dbReference>
<dbReference type="RefSeq" id="WP_114469393.1">
    <property type="nucleotide sequence ID" value="NZ_QPJK01000005.1"/>
</dbReference>
<evidence type="ECO:0000313" key="3">
    <source>
        <dbReference type="Proteomes" id="UP000252884"/>
    </source>
</evidence>
<dbReference type="GO" id="GO:0009982">
    <property type="term" value="F:pseudouridine synthase activity"/>
    <property type="evidence" value="ECO:0007669"/>
    <property type="project" value="InterPro"/>
</dbReference>
<evidence type="ECO:0000313" key="2">
    <source>
        <dbReference type="EMBL" id="RCW70461.1"/>
    </source>
</evidence>
<proteinExistence type="predicted"/>
<gene>
    <name evidence="2" type="ORF">DES41_105404</name>
</gene>
<dbReference type="SUPFAM" id="SSF55120">
    <property type="entry name" value="Pseudouridine synthase"/>
    <property type="match status" value="1"/>
</dbReference>
<name>A0A368XR64_9BURK</name>
<dbReference type="InterPro" id="IPR006145">
    <property type="entry name" value="PsdUridine_synth_RsuA/RluA"/>
</dbReference>
<dbReference type="GO" id="GO:0140098">
    <property type="term" value="F:catalytic activity, acting on RNA"/>
    <property type="evidence" value="ECO:0007669"/>
    <property type="project" value="UniProtKB-ARBA"/>
</dbReference>
<dbReference type="AlphaFoldDB" id="A0A368XR64"/>
<dbReference type="Pfam" id="PF00849">
    <property type="entry name" value="PseudoU_synth_2"/>
    <property type="match status" value="1"/>
</dbReference>
<accession>A0A368XR64</accession>
<dbReference type="PANTHER" id="PTHR21600">
    <property type="entry name" value="MITOCHONDRIAL RNA PSEUDOURIDINE SYNTHASE"/>
    <property type="match status" value="1"/>
</dbReference>
<dbReference type="InterPro" id="IPR020103">
    <property type="entry name" value="PsdUridine_synth_cat_dom_sf"/>
</dbReference>
<dbReference type="PANTHER" id="PTHR21600:SF84">
    <property type="entry name" value="PSEUDOURIDINE SYNTHASE RSUA_RLUA-LIKE DOMAIN-CONTAINING PROTEIN"/>
    <property type="match status" value="1"/>
</dbReference>
<protein>
    <submittedName>
        <fullName evidence="2">Ribosomal large subunit pseudouridine synthase D</fullName>
    </submittedName>
</protein>
<sequence length="308" mass="34273">MPAPIAPALPLRGGVAASAVGLPAGPWATWLDFFADRFPHVPRGDWQARLQAGEVCDAQGRPLPPDAAYRAHGKAWYYRSLHAEPRVPFEAAILFRDAHLLVADKPHFLAVTPGGRHLHETLLARLRRDTGLAELQPLHRIDRETGGVVLFSLRREDRDAYHALFRERVVDKEYEAIAPLRDGLALPLVRESRIVQGTPFFRQCEAQGEPNASTRLALVETAGPWGRYRLAPRTGQRHQLRVHMAALGIPIRGDAFYPDVKRGPDEDDDHGQPLQLLARAIAFTDPVTGQQRRFESLRTLGPVEQAPA</sequence>
<evidence type="ECO:0000259" key="1">
    <source>
        <dbReference type="Pfam" id="PF00849"/>
    </source>
</evidence>
<organism evidence="2 3">
    <name type="scientific">Pseudorhodoferax soli</name>
    <dbReference type="NCBI Taxonomy" id="545864"/>
    <lineage>
        <taxon>Bacteria</taxon>
        <taxon>Pseudomonadati</taxon>
        <taxon>Pseudomonadota</taxon>
        <taxon>Betaproteobacteria</taxon>
        <taxon>Burkholderiales</taxon>
        <taxon>Comamonadaceae</taxon>
    </lineage>
</organism>
<dbReference type="OrthoDB" id="9785808at2"/>
<dbReference type="InterPro" id="IPR050188">
    <property type="entry name" value="RluA_PseudoU_synthase"/>
</dbReference>